<dbReference type="EMBL" id="LKTP01000033">
    <property type="protein sequence ID" value="KRG28068.1"/>
    <property type="molecule type" value="Genomic_DNA"/>
</dbReference>
<evidence type="ECO:0000259" key="1">
    <source>
        <dbReference type="Pfam" id="PF26395"/>
    </source>
</evidence>
<dbReference type="OrthoDB" id="4736406at2"/>
<evidence type="ECO:0000313" key="2">
    <source>
        <dbReference type="EMBL" id="KRG28068.1"/>
    </source>
</evidence>
<dbReference type="InterPro" id="IPR058588">
    <property type="entry name" value="E2-CBASS"/>
</dbReference>
<dbReference type="RefSeq" id="WP_013073383.1">
    <property type="nucleotide sequence ID" value="NZ_BMWR01000001.1"/>
</dbReference>
<feature type="domain" description="Type II CBASS E2 protein" evidence="1">
    <location>
        <begin position="22"/>
        <end position="144"/>
    </location>
</feature>
<keyword evidence="3" id="KW-1185">Reference proteome</keyword>
<dbReference type="AlphaFoldDB" id="A0A0Q9ZGC0"/>
<gene>
    <name evidence="2" type="ORF">APR42_07865</name>
</gene>
<protein>
    <recommendedName>
        <fullName evidence="1">Type II CBASS E2 protein domain-containing protein</fullName>
    </recommendedName>
</protein>
<accession>A0A0Q9ZGC0</accession>
<dbReference type="Pfam" id="PF26395">
    <property type="entry name" value="E2-CBASS"/>
    <property type="match status" value="1"/>
</dbReference>
<dbReference type="STRING" id="270918.APR42_07865"/>
<proteinExistence type="predicted"/>
<name>A0A0Q9ZGC0_9FLAO</name>
<evidence type="ECO:0000313" key="3">
    <source>
        <dbReference type="Proteomes" id="UP000051643"/>
    </source>
</evidence>
<comment type="caution">
    <text evidence="2">The sequence shown here is derived from an EMBL/GenBank/DDBJ whole genome shotgun (WGS) entry which is preliminary data.</text>
</comment>
<sequence length="160" mass="19139">MRSQYFKTNSKRKLKGILSSEQLKKIKIDFPDSQLVKNSWDSFQIIIEIQPTAISEKYQILVNYEKNRSIRVFVIEKDLKIASNRTKLPHVYNSKQQQLCLFSPSKKEWNGFTYIVDTVIPWASEWLYYYELWLPEGQWYGGGHNEYPNEDYTNIIRDEK</sequence>
<reference evidence="2" key="1">
    <citation type="submission" date="2015-10" db="EMBL/GenBank/DDBJ databases">
        <title>Draft genome sequence of Salegentibacter mishustinae KCTC 12263.</title>
        <authorList>
            <person name="Lin W."/>
            <person name="Zheng Q."/>
        </authorList>
    </citation>
    <scope>NUCLEOTIDE SEQUENCE [LARGE SCALE GENOMIC DNA]</scope>
    <source>
        <strain evidence="2">KCTC 12263</strain>
    </source>
</reference>
<organism evidence="2 3">
    <name type="scientific">Salegentibacter mishustinae</name>
    <dbReference type="NCBI Taxonomy" id="270918"/>
    <lineage>
        <taxon>Bacteria</taxon>
        <taxon>Pseudomonadati</taxon>
        <taxon>Bacteroidota</taxon>
        <taxon>Flavobacteriia</taxon>
        <taxon>Flavobacteriales</taxon>
        <taxon>Flavobacteriaceae</taxon>
        <taxon>Salegentibacter</taxon>
    </lineage>
</organism>
<dbReference type="Proteomes" id="UP000051643">
    <property type="component" value="Unassembled WGS sequence"/>
</dbReference>